<reference evidence="1" key="1">
    <citation type="submission" date="2020-03" db="EMBL/GenBank/DDBJ databases">
        <title>The deep terrestrial virosphere.</title>
        <authorList>
            <person name="Holmfeldt K."/>
            <person name="Nilsson E."/>
            <person name="Simone D."/>
            <person name="Lopez-Fernandez M."/>
            <person name="Wu X."/>
            <person name="de Brujin I."/>
            <person name="Lundin D."/>
            <person name="Andersson A."/>
            <person name="Bertilsson S."/>
            <person name="Dopson M."/>
        </authorList>
    </citation>
    <scope>NUCLEOTIDE SEQUENCE</scope>
    <source>
        <strain evidence="1">TM448A01521</strain>
    </source>
</reference>
<accession>A0A6H1ZQV8</accession>
<proteinExistence type="predicted"/>
<dbReference type="AlphaFoldDB" id="A0A6H1ZQV8"/>
<name>A0A6H1ZQV8_9ZZZZ</name>
<dbReference type="EMBL" id="MT144160">
    <property type="protein sequence ID" value="QJA49869.1"/>
    <property type="molecule type" value="Genomic_DNA"/>
</dbReference>
<evidence type="ECO:0000313" key="1">
    <source>
        <dbReference type="EMBL" id="QJA49869.1"/>
    </source>
</evidence>
<sequence>MNVLDLKPGIWRISKKDDCVECNYLCVEDEQENIKALSGFVFLRSDLRSILEKELPKIMEDNYLWIDSASLVGIASKVTMLIKSLIGKGEK</sequence>
<protein>
    <submittedName>
        <fullName evidence="1">Uncharacterized protein</fullName>
    </submittedName>
</protein>
<organism evidence="1">
    <name type="scientific">viral metagenome</name>
    <dbReference type="NCBI Taxonomy" id="1070528"/>
    <lineage>
        <taxon>unclassified sequences</taxon>
        <taxon>metagenomes</taxon>
        <taxon>organismal metagenomes</taxon>
    </lineage>
</organism>
<gene>
    <name evidence="1" type="ORF">TM448A01521_0004</name>
</gene>